<feature type="transmembrane region" description="Helical" evidence="6">
    <location>
        <begin position="36"/>
        <end position="56"/>
    </location>
</feature>
<feature type="transmembrane region" description="Helical" evidence="6">
    <location>
        <begin position="253"/>
        <end position="275"/>
    </location>
</feature>
<feature type="transmembrane region" description="Helical" evidence="6">
    <location>
        <begin position="323"/>
        <end position="341"/>
    </location>
</feature>
<sequence length="481" mass="52391">MPDVGPGNPETPPAVGSAEPSALSRLPHYQTYKRRWFFLVVVSLLNCSNAMLWLSFAPVADKIAHYFQLSISEINWLSLIYLVMSIPFGIVATWILDCFGLRFSTILCAWLNTIGSAIRIFPCLKILNNYYFTFFMVGQSFCAVAQVLVVFSPAKLAALWFPEHQRATANMIATMSNPLGVLLANMGSPALVKKEEDIPLMLGFYIIPAGIACFLSSAFIWESVPPTPPSAGAATSTSEPFFSGMWILLRNKAYVILALCFGGGIGAFSAFSALLEQILCVKGYSNEFSGLCGALFIVFGIIGALVLGLYVDKTKQFIEATKIGFCLTTLAAIAFAVVSQLPDQKVWVALVCSLFGFFGFSICPISFELAVECSYPVGEATSTGLIFVIGQIEGVIIMLLLQALTIQRSGPGLGPTMCQLQTDTSVDWTNSMLFLAALFCIFSCIFVIFFHSPYKRLQAEANPTYKLHEAGRDEEDGASVQ</sequence>
<dbReference type="InterPro" id="IPR011701">
    <property type="entry name" value="MFS"/>
</dbReference>
<evidence type="ECO:0000313" key="8">
    <source>
        <dbReference type="Proteomes" id="UP000007648"/>
    </source>
</evidence>
<evidence type="ECO:0000256" key="6">
    <source>
        <dbReference type="SAM" id="Phobius"/>
    </source>
</evidence>
<dbReference type="InterPro" id="IPR049680">
    <property type="entry name" value="FLVCR1-2_SLC49-like"/>
</dbReference>
<dbReference type="OrthoDB" id="422206at2759"/>
<evidence type="ECO:0000313" key="7">
    <source>
        <dbReference type="Ensembl" id="ENSSHAP00000025699.1"/>
    </source>
</evidence>
<protein>
    <submittedName>
        <fullName evidence="7">Solute carrier family 49 member 3</fullName>
    </submittedName>
</protein>
<reference evidence="7 8" key="1">
    <citation type="journal article" date="2011" name="Proc. Natl. Acad. Sci. U.S.A.">
        <title>Genetic diversity and population structure of the endangered marsupial Sarcophilus harrisii (Tasmanian devil).</title>
        <authorList>
            <person name="Miller W."/>
            <person name="Hayes V.M."/>
            <person name="Ratan A."/>
            <person name="Petersen D.C."/>
            <person name="Wittekindt N.E."/>
            <person name="Miller J."/>
            <person name="Walenz B."/>
            <person name="Knight J."/>
            <person name="Qi J."/>
            <person name="Zhao F."/>
            <person name="Wang Q."/>
            <person name="Bedoya-Reina O.C."/>
            <person name="Katiyar N."/>
            <person name="Tomsho L.P."/>
            <person name="Kasson L.M."/>
            <person name="Hardie R.A."/>
            <person name="Woodbridge P."/>
            <person name="Tindall E.A."/>
            <person name="Bertelsen M.F."/>
            <person name="Dixon D."/>
            <person name="Pyecroft S."/>
            <person name="Helgen K.M."/>
            <person name="Lesk A.M."/>
            <person name="Pringle T.H."/>
            <person name="Patterson N."/>
            <person name="Zhang Y."/>
            <person name="Kreiss A."/>
            <person name="Woods G.M."/>
            <person name="Jones M.E."/>
            <person name="Schuster S.C."/>
        </authorList>
    </citation>
    <scope>NUCLEOTIDE SEQUENCE [LARGE SCALE GENOMIC DNA]</scope>
</reference>
<feature type="transmembrane region" description="Helical" evidence="6">
    <location>
        <begin position="198"/>
        <end position="221"/>
    </location>
</feature>
<feature type="transmembrane region" description="Helical" evidence="6">
    <location>
        <begin position="347"/>
        <end position="371"/>
    </location>
</feature>
<dbReference type="Gene3D" id="1.20.1250.20">
    <property type="entry name" value="MFS general substrate transporter like domains"/>
    <property type="match status" value="2"/>
</dbReference>
<keyword evidence="2 6" id="KW-0812">Transmembrane</keyword>
<dbReference type="Proteomes" id="UP000007648">
    <property type="component" value="Unassembled WGS sequence"/>
</dbReference>
<feature type="region of interest" description="Disordered" evidence="5">
    <location>
        <begin position="1"/>
        <end position="20"/>
    </location>
</feature>
<evidence type="ECO:0000256" key="5">
    <source>
        <dbReference type="SAM" id="MobiDB-lite"/>
    </source>
</evidence>
<name>A0A7N4NNA1_SARHA</name>
<reference evidence="7" key="3">
    <citation type="submission" date="2025-09" db="UniProtKB">
        <authorList>
            <consortium name="Ensembl"/>
        </authorList>
    </citation>
    <scope>IDENTIFICATION</scope>
</reference>
<evidence type="ECO:0000256" key="3">
    <source>
        <dbReference type="ARBA" id="ARBA00022989"/>
    </source>
</evidence>
<proteinExistence type="predicted"/>
<dbReference type="GO" id="GO:0016020">
    <property type="term" value="C:membrane"/>
    <property type="evidence" value="ECO:0007669"/>
    <property type="project" value="UniProtKB-SubCell"/>
</dbReference>
<dbReference type="KEGG" id="shr:100931692"/>
<reference evidence="7" key="2">
    <citation type="submission" date="2025-08" db="UniProtKB">
        <authorList>
            <consortium name="Ensembl"/>
        </authorList>
    </citation>
    <scope>IDENTIFICATION</scope>
</reference>
<keyword evidence="4 6" id="KW-0472">Membrane</keyword>
<dbReference type="CDD" id="cd17399">
    <property type="entry name" value="MFS_MFSD7"/>
    <property type="match status" value="1"/>
</dbReference>
<dbReference type="InParanoid" id="A0A7N4NNA1"/>
<evidence type="ECO:0000256" key="2">
    <source>
        <dbReference type="ARBA" id="ARBA00022692"/>
    </source>
</evidence>
<keyword evidence="8" id="KW-1185">Reference proteome</keyword>
<feature type="transmembrane region" description="Helical" evidence="6">
    <location>
        <begin position="103"/>
        <end position="124"/>
    </location>
</feature>
<dbReference type="PANTHER" id="PTHR10924">
    <property type="entry name" value="MAJOR FACILITATOR SUPERFAMILY PROTEIN-RELATED"/>
    <property type="match status" value="1"/>
</dbReference>
<organism evidence="7 8">
    <name type="scientific">Sarcophilus harrisii</name>
    <name type="common">Tasmanian devil</name>
    <name type="synonym">Sarcophilus laniarius</name>
    <dbReference type="NCBI Taxonomy" id="9305"/>
    <lineage>
        <taxon>Eukaryota</taxon>
        <taxon>Metazoa</taxon>
        <taxon>Chordata</taxon>
        <taxon>Craniata</taxon>
        <taxon>Vertebrata</taxon>
        <taxon>Euteleostomi</taxon>
        <taxon>Mammalia</taxon>
        <taxon>Metatheria</taxon>
        <taxon>Dasyuromorphia</taxon>
        <taxon>Dasyuridae</taxon>
        <taxon>Sarcophilus</taxon>
    </lineage>
</organism>
<feature type="transmembrane region" description="Helical" evidence="6">
    <location>
        <begin position="76"/>
        <end position="96"/>
    </location>
</feature>
<dbReference type="GeneID" id="100931692"/>
<dbReference type="RefSeq" id="XP_023361987.1">
    <property type="nucleotide sequence ID" value="XM_023506219.2"/>
</dbReference>
<feature type="transmembrane region" description="Helical" evidence="6">
    <location>
        <begin position="287"/>
        <end position="311"/>
    </location>
</feature>
<keyword evidence="3 6" id="KW-1133">Transmembrane helix</keyword>
<dbReference type="GeneTree" id="ENSGT01030000234625"/>
<comment type="subcellular location">
    <subcellularLocation>
        <location evidence="1">Membrane</location>
        <topology evidence="1">Multi-pass membrane protein</topology>
    </subcellularLocation>
</comment>
<accession>A0A7N4NNA1</accession>
<evidence type="ECO:0000256" key="4">
    <source>
        <dbReference type="ARBA" id="ARBA00023136"/>
    </source>
</evidence>
<dbReference type="CTD" id="84179"/>
<dbReference type="AlphaFoldDB" id="A0A7N4NNA1"/>
<dbReference type="Pfam" id="PF07690">
    <property type="entry name" value="MFS_1"/>
    <property type="match status" value="1"/>
</dbReference>
<dbReference type="SUPFAM" id="SSF103473">
    <property type="entry name" value="MFS general substrate transporter"/>
    <property type="match status" value="1"/>
</dbReference>
<dbReference type="InterPro" id="IPR036259">
    <property type="entry name" value="MFS_trans_sf"/>
</dbReference>
<dbReference type="Ensembl" id="ENSSHAT00000041957.1">
    <property type="protein sequence ID" value="ENSSHAP00000025699.1"/>
    <property type="gene ID" value="ENSSHAG00000025356.1"/>
</dbReference>
<gene>
    <name evidence="7" type="primary">SLC49A3</name>
</gene>
<feature type="transmembrane region" description="Helical" evidence="6">
    <location>
        <begin position="383"/>
        <end position="404"/>
    </location>
</feature>
<dbReference type="PANTHER" id="PTHR10924:SF6">
    <property type="entry name" value="SOLUTE CARRIER FAMILY 49 MEMBER A3"/>
    <property type="match status" value="1"/>
</dbReference>
<feature type="transmembrane region" description="Helical" evidence="6">
    <location>
        <begin position="432"/>
        <end position="450"/>
    </location>
</feature>
<dbReference type="GO" id="GO:0022857">
    <property type="term" value="F:transmembrane transporter activity"/>
    <property type="evidence" value="ECO:0007669"/>
    <property type="project" value="InterPro"/>
</dbReference>
<feature type="transmembrane region" description="Helical" evidence="6">
    <location>
        <begin position="130"/>
        <end position="151"/>
    </location>
</feature>
<dbReference type="FunCoup" id="A0A7N4NNA1">
    <property type="interactions" value="2"/>
</dbReference>
<evidence type="ECO:0000256" key="1">
    <source>
        <dbReference type="ARBA" id="ARBA00004141"/>
    </source>
</evidence>